<evidence type="ECO:0000313" key="5">
    <source>
        <dbReference type="Proteomes" id="UP001163821"/>
    </source>
</evidence>
<dbReference type="InterPro" id="IPR032508">
    <property type="entry name" value="FecR_C"/>
</dbReference>
<dbReference type="RefSeq" id="WP_282592560.1">
    <property type="nucleotide sequence ID" value="NZ_JAPAAF010000026.1"/>
</dbReference>
<evidence type="ECO:0000259" key="2">
    <source>
        <dbReference type="Pfam" id="PF04773"/>
    </source>
</evidence>
<keyword evidence="5" id="KW-1185">Reference proteome</keyword>
<name>A0AA41YCI7_9BACT</name>
<dbReference type="EMBL" id="JAPAAF010000026">
    <property type="protein sequence ID" value="MCW0483968.1"/>
    <property type="molecule type" value="Genomic_DNA"/>
</dbReference>
<reference evidence="4" key="1">
    <citation type="submission" date="2022-10" db="EMBL/GenBank/DDBJ databases">
        <title>Gaoshiqiia sediminis gen. nov., sp. nov., isolated from coastal sediment.</title>
        <authorList>
            <person name="Yu W.X."/>
            <person name="Mu D.S."/>
            <person name="Du J.Z."/>
            <person name="Liang Y.Q."/>
        </authorList>
    </citation>
    <scope>NUCLEOTIDE SEQUENCE</scope>
    <source>
        <strain evidence="4">A06</strain>
    </source>
</reference>
<keyword evidence="1" id="KW-0472">Membrane</keyword>
<dbReference type="InterPro" id="IPR006860">
    <property type="entry name" value="FecR"/>
</dbReference>
<evidence type="ECO:0000259" key="3">
    <source>
        <dbReference type="Pfam" id="PF16344"/>
    </source>
</evidence>
<dbReference type="FunFam" id="2.60.120.1440:FF:000001">
    <property type="entry name" value="Putative anti-sigma factor"/>
    <property type="match status" value="1"/>
</dbReference>
<dbReference type="InterPro" id="IPR012373">
    <property type="entry name" value="Ferrdict_sens_TM"/>
</dbReference>
<evidence type="ECO:0000313" key="4">
    <source>
        <dbReference type="EMBL" id="MCW0483968.1"/>
    </source>
</evidence>
<protein>
    <submittedName>
        <fullName evidence="4">FecR domain-containing protein</fullName>
    </submittedName>
</protein>
<dbReference type="Proteomes" id="UP001163821">
    <property type="component" value="Unassembled WGS sequence"/>
</dbReference>
<organism evidence="4 5">
    <name type="scientific">Gaoshiqia sediminis</name>
    <dbReference type="NCBI Taxonomy" id="2986998"/>
    <lineage>
        <taxon>Bacteria</taxon>
        <taxon>Pseudomonadati</taxon>
        <taxon>Bacteroidota</taxon>
        <taxon>Bacteroidia</taxon>
        <taxon>Marinilabiliales</taxon>
        <taxon>Prolixibacteraceae</taxon>
        <taxon>Gaoshiqia</taxon>
    </lineage>
</organism>
<keyword evidence="1" id="KW-1133">Transmembrane helix</keyword>
<dbReference type="Pfam" id="PF04773">
    <property type="entry name" value="FecR"/>
    <property type="match status" value="1"/>
</dbReference>
<feature type="transmembrane region" description="Helical" evidence="1">
    <location>
        <begin position="71"/>
        <end position="93"/>
    </location>
</feature>
<dbReference type="Pfam" id="PF16344">
    <property type="entry name" value="FecR_C"/>
    <property type="match status" value="1"/>
</dbReference>
<evidence type="ECO:0000256" key="1">
    <source>
        <dbReference type="SAM" id="Phobius"/>
    </source>
</evidence>
<gene>
    <name evidence="4" type="ORF">N2K84_14590</name>
</gene>
<dbReference type="AlphaFoldDB" id="A0AA41YCI7"/>
<dbReference type="GO" id="GO:0016989">
    <property type="term" value="F:sigma factor antagonist activity"/>
    <property type="evidence" value="ECO:0007669"/>
    <property type="project" value="TreeGrafter"/>
</dbReference>
<dbReference type="Gene3D" id="2.60.120.1440">
    <property type="match status" value="1"/>
</dbReference>
<dbReference type="PANTHER" id="PTHR30273:SF2">
    <property type="entry name" value="PROTEIN FECR"/>
    <property type="match status" value="1"/>
</dbReference>
<dbReference type="PIRSF" id="PIRSF018266">
    <property type="entry name" value="FecR"/>
    <property type="match status" value="1"/>
</dbReference>
<dbReference type="PANTHER" id="PTHR30273">
    <property type="entry name" value="PERIPLASMIC SIGNAL SENSOR AND SIGMA FACTOR ACTIVATOR FECR-RELATED"/>
    <property type="match status" value="1"/>
</dbReference>
<feature type="domain" description="Protein FecR C-terminal" evidence="3">
    <location>
        <begin position="245"/>
        <end position="310"/>
    </location>
</feature>
<proteinExistence type="predicted"/>
<feature type="domain" description="FecR protein" evidence="2">
    <location>
        <begin position="107"/>
        <end position="202"/>
    </location>
</feature>
<accession>A0AA41YCI7</accession>
<keyword evidence="1" id="KW-0812">Transmembrane</keyword>
<comment type="caution">
    <text evidence="4">The sequence shown here is derived from an EMBL/GenBank/DDBJ whole genome shotgun (WGS) entry which is preliminary data.</text>
</comment>
<sequence>MEELLLKYINGDCTDAEKVTVITWLDADPKNMKEYLALRKLNDIMIWQADAAIAPQKKSNEKAAIRRGNRYVIEALKIAAIFVVAFFVSHYFLPENMMSEGETAMQTLHVPAGQRAEITLGDGTKVWLNAKTTLTFPNQFSGDTREVQLDGEGFFEVTTDKSKPFIVTAGEYNVKVWGTKFNLMAYAGTEVFETSLLEGAVEVLKQGNSSGIMLKPDEQASLREDKIVVAPIRNMDHFVWREGILSFDNATFTELVNQLELYFDLTIEVKSRRALNYHCTGKFRTKDGVEHILKVLQLENKFSYTIDDKRNKITIE</sequence>
<dbReference type="Gene3D" id="3.55.50.30">
    <property type="match status" value="1"/>
</dbReference>